<dbReference type="Proteomes" id="UP000235661">
    <property type="component" value="Unassembled WGS sequence"/>
</dbReference>
<evidence type="ECO:0000313" key="2">
    <source>
        <dbReference type="Proteomes" id="UP000235661"/>
    </source>
</evidence>
<name>A0A2N6Q7P5_9BACT</name>
<proteinExistence type="predicted"/>
<protein>
    <submittedName>
        <fullName evidence="1">Uncharacterized protein</fullName>
    </submittedName>
</protein>
<dbReference type="AlphaFoldDB" id="A0A2N6Q7P5"/>
<comment type="caution">
    <text evidence="1">The sequence shown here is derived from an EMBL/GenBank/DDBJ whole genome shotgun (WGS) entry which is preliminary data.</text>
</comment>
<evidence type="ECO:0000313" key="1">
    <source>
        <dbReference type="EMBL" id="PMC11024.1"/>
    </source>
</evidence>
<sequence length="78" mass="9335">MRPCHTANSKDDKPVSAQLALQQIKIDIVEQPMEFLNGYFFNNEYNKRNEFSLSEIHERRRSTNDTNLARQHFFYNVK</sequence>
<dbReference type="EMBL" id="PNGI01000003">
    <property type="protein sequence ID" value="PMC11024.1"/>
    <property type="molecule type" value="Genomic_DNA"/>
</dbReference>
<organism evidence="1 2">
    <name type="scientific">Hoylesella timonensis</name>
    <dbReference type="NCBI Taxonomy" id="386414"/>
    <lineage>
        <taxon>Bacteria</taxon>
        <taxon>Pseudomonadati</taxon>
        <taxon>Bacteroidota</taxon>
        <taxon>Bacteroidia</taxon>
        <taxon>Bacteroidales</taxon>
        <taxon>Prevotellaceae</taxon>
        <taxon>Hoylesella</taxon>
    </lineage>
</organism>
<gene>
    <name evidence="1" type="ORF">CJ232_02750</name>
</gene>
<accession>A0A2N6Q7P5</accession>
<reference evidence="1 2" key="1">
    <citation type="submission" date="2017-09" db="EMBL/GenBank/DDBJ databases">
        <title>Bacterial strain isolated from the female urinary microbiota.</title>
        <authorList>
            <person name="Thomas-White K."/>
            <person name="Kumar N."/>
            <person name="Forster S."/>
            <person name="Putonti C."/>
            <person name="Lawley T."/>
            <person name="Wolfe A.J."/>
        </authorList>
    </citation>
    <scope>NUCLEOTIDE SEQUENCE [LARGE SCALE GENOMIC DNA]</scope>
    <source>
        <strain evidence="1 2">UMB0818</strain>
    </source>
</reference>